<organism evidence="1 2">
    <name type="scientific">Streptococcus pneumoniae (strain Hungary19A-6)</name>
    <dbReference type="NCBI Taxonomy" id="487214"/>
    <lineage>
        <taxon>Bacteria</taxon>
        <taxon>Bacillati</taxon>
        <taxon>Bacillota</taxon>
        <taxon>Bacilli</taxon>
        <taxon>Lactobacillales</taxon>
        <taxon>Streptococcaceae</taxon>
        <taxon>Streptococcus</taxon>
    </lineage>
</organism>
<proteinExistence type="predicted"/>
<sequence>MPWKELCHKLAPKVFKVIRIYSRENKKSPSNWAFCSFET</sequence>
<dbReference type="HOGENOM" id="CLU_3317802_0_0_9"/>
<dbReference type="EMBL" id="CP000936">
    <property type="protein sequence ID" value="ACA36621.1"/>
    <property type="molecule type" value="Genomic_DNA"/>
</dbReference>
<gene>
    <name evidence="1" type="ordered locus">SPH_2104</name>
</gene>
<protein>
    <submittedName>
        <fullName evidence="1">Uncharacterized protein</fullName>
    </submittedName>
</protein>
<evidence type="ECO:0000313" key="1">
    <source>
        <dbReference type="EMBL" id="ACA36621.1"/>
    </source>
</evidence>
<dbReference type="AlphaFoldDB" id="B1I8R5"/>
<dbReference type="Proteomes" id="UP000002163">
    <property type="component" value="Chromosome"/>
</dbReference>
<reference evidence="2" key="1">
    <citation type="journal article" date="2010" name="Genome Biol.">
        <title>Structure and dynamics of the pan-genome of Streptococcus pneumoniae and closely related species.</title>
        <authorList>
            <person name="Donati C."/>
            <person name="Hiller N.L."/>
            <person name="Tettelin H."/>
            <person name="Muzzi A."/>
            <person name="Croucher N.J."/>
            <person name="Angiuoli S.V."/>
            <person name="Oggioni M."/>
            <person name="Dunning Hotopp J.C."/>
            <person name="Hu F.Z."/>
            <person name="Riley D.R."/>
            <person name="Covacci A."/>
            <person name="Mitchell T.J."/>
            <person name="Bentley S.D."/>
            <person name="Kilian M."/>
            <person name="Ehrlich G.D."/>
            <person name="Rappuoli R."/>
            <person name="Moxon E.R."/>
            <person name="Masignani V."/>
        </authorList>
    </citation>
    <scope>NUCLEOTIDE SEQUENCE [LARGE SCALE GENOMIC DNA]</scope>
    <source>
        <strain evidence="2">Hungary19A-6</strain>
    </source>
</reference>
<dbReference type="KEGG" id="spv:SPH_2104"/>
<evidence type="ECO:0000313" key="2">
    <source>
        <dbReference type="Proteomes" id="UP000002163"/>
    </source>
</evidence>
<accession>B1I8R5</accession>
<name>B1I8R5_STRPI</name>